<name>A0ABS6GJD4_9BACI</name>
<reference evidence="5 6" key="1">
    <citation type="journal article" date="2011" name="Int. J. Syst. Evol. Microbiol.">
        <title>Allobacillus halotolerans gen. nov., sp. nov. isolated from shrimp paste.</title>
        <authorList>
            <person name="Sheu S.Y."/>
            <person name="Arun A.B."/>
            <person name="Jiang S.R."/>
            <person name="Young C.C."/>
            <person name="Chen W.M."/>
        </authorList>
    </citation>
    <scope>NUCLEOTIDE SEQUENCE [LARGE SCALE GENOMIC DNA]</scope>
    <source>
        <strain evidence="5 6">LMG 24826</strain>
    </source>
</reference>
<comment type="caution">
    <text evidence="5">The sequence shown here is derived from an EMBL/GenBank/DDBJ whole genome shotgun (WGS) entry which is preliminary data.</text>
</comment>
<keyword evidence="2" id="KW-0805">Transcription regulation</keyword>
<proteinExistence type="predicted"/>
<organism evidence="5 6">
    <name type="scientific">Allobacillus halotolerans</name>
    <dbReference type="NCBI Taxonomy" id="570278"/>
    <lineage>
        <taxon>Bacteria</taxon>
        <taxon>Bacillati</taxon>
        <taxon>Bacillota</taxon>
        <taxon>Bacilli</taxon>
        <taxon>Bacillales</taxon>
        <taxon>Bacillaceae</taxon>
        <taxon>Allobacillus</taxon>
    </lineage>
</organism>
<evidence type="ECO:0000313" key="5">
    <source>
        <dbReference type="EMBL" id="MBU6079392.1"/>
    </source>
</evidence>
<dbReference type="PANTHER" id="PTHR30204">
    <property type="entry name" value="REDOX-CYCLING DRUG-SENSING TRANSCRIPTIONAL ACTIVATOR SOXR"/>
    <property type="match status" value="1"/>
</dbReference>
<feature type="domain" description="HTH merR-type" evidence="4">
    <location>
        <begin position="11"/>
        <end position="79"/>
    </location>
</feature>
<dbReference type="Proteomes" id="UP000812672">
    <property type="component" value="Unassembled WGS sequence"/>
</dbReference>
<dbReference type="CDD" id="cd01105">
    <property type="entry name" value="HTH_GlnR-like"/>
    <property type="match status" value="1"/>
</dbReference>
<dbReference type="EMBL" id="JAHLZF010000001">
    <property type="protein sequence ID" value="MBU6079392.1"/>
    <property type="molecule type" value="Genomic_DNA"/>
</dbReference>
<dbReference type="PANTHER" id="PTHR30204:SF65">
    <property type="entry name" value="HTH-TYPE TRANSCRIPTIONAL REGULATOR TNRA"/>
    <property type="match status" value="1"/>
</dbReference>
<dbReference type="Pfam" id="PF13411">
    <property type="entry name" value="MerR_1"/>
    <property type="match status" value="1"/>
</dbReference>
<keyword evidence="3" id="KW-0804">Transcription</keyword>
<dbReference type="SMART" id="SM00422">
    <property type="entry name" value="HTH_MERR"/>
    <property type="match status" value="1"/>
</dbReference>
<evidence type="ECO:0000256" key="3">
    <source>
        <dbReference type="ARBA" id="ARBA00023163"/>
    </source>
</evidence>
<evidence type="ECO:0000259" key="4">
    <source>
        <dbReference type="PROSITE" id="PS50937"/>
    </source>
</evidence>
<gene>
    <name evidence="5" type="ORF">KQ486_00005</name>
</gene>
<keyword evidence="1" id="KW-0678">Repressor</keyword>
<sequence length="131" mass="15234">MVAMDRKELPLFSISIVTSLTELTPRQIRYYEEKGLIAPTRSKGKQRLFSFYDVDRLLEIKKLKDKGVNIAGIKEVLGMEKKGISERAIESYRKDLTEDELHRLLRSELMESGYVNHSSINRGDLSRFYHP</sequence>
<evidence type="ECO:0000313" key="6">
    <source>
        <dbReference type="Proteomes" id="UP000812672"/>
    </source>
</evidence>
<dbReference type="RefSeq" id="WP_216686446.1">
    <property type="nucleotide sequence ID" value="NZ_CAUPKR010000001.1"/>
</dbReference>
<dbReference type="InterPro" id="IPR047057">
    <property type="entry name" value="MerR_fam"/>
</dbReference>
<dbReference type="PROSITE" id="PS50937">
    <property type="entry name" value="HTH_MERR_2"/>
    <property type="match status" value="1"/>
</dbReference>
<dbReference type="InterPro" id="IPR000551">
    <property type="entry name" value="MerR-type_HTH_dom"/>
</dbReference>
<evidence type="ECO:0000256" key="2">
    <source>
        <dbReference type="ARBA" id="ARBA00023015"/>
    </source>
</evidence>
<accession>A0ABS6GJD4</accession>
<protein>
    <submittedName>
        <fullName evidence="5">MerR family transcriptional regulator</fullName>
    </submittedName>
</protein>
<evidence type="ECO:0000256" key="1">
    <source>
        <dbReference type="ARBA" id="ARBA00022491"/>
    </source>
</evidence>
<keyword evidence="6" id="KW-1185">Reference proteome</keyword>